<dbReference type="RefSeq" id="WP_373299259.1">
    <property type="nucleotide sequence ID" value="NZ_BMSA01000011.1"/>
</dbReference>
<protein>
    <submittedName>
        <fullName evidence="2">Uncharacterized protein</fullName>
    </submittedName>
</protein>
<reference evidence="2" key="1">
    <citation type="journal article" date="2014" name="Int. J. Syst. Evol. Microbiol.">
        <title>Complete genome sequence of Corynebacterium casei LMG S-19264T (=DSM 44701T), isolated from a smear-ripened cheese.</title>
        <authorList>
            <consortium name="US DOE Joint Genome Institute (JGI-PGF)"/>
            <person name="Walter F."/>
            <person name="Albersmeier A."/>
            <person name="Kalinowski J."/>
            <person name="Ruckert C."/>
        </authorList>
    </citation>
    <scope>NUCLEOTIDE SEQUENCE</scope>
    <source>
        <strain evidence="2">JCM 4125</strain>
    </source>
</reference>
<evidence type="ECO:0000313" key="2">
    <source>
        <dbReference type="EMBL" id="GGT59347.1"/>
    </source>
</evidence>
<accession>A0A918HG46</accession>
<evidence type="ECO:0000313" key="3">
    <source>
        <dbReference type="Proteomes" id="UP000646776"/>
    </source>
</evidence>
<feature type="region of interest" description="Disordered" evidence="1">
    <location>
        <begin position="1"/>
        <end position="31"/>
    </location>
</feature>
<comment type="caution">
    <text evidence="2">The sequence shown here is derived from an EMBL/GenBank/DDBJ whole genome shotgun (WGS) entry which is preliminary data.</text>
</comment>
<feature type="compositionally biased region" description="Basic and acidic residues" evidence="1">
    <location>
        <begin position="9"/>
        <end position="24"/>
    </location>
</feature>
<dbReference type="EMBL" id="BMSA01000011">
    <property type="protein sequence ID" value="GGT59347.1"/>
    <property type="molecule type" value="Genomic_DNA"/>
</dbReference>
<name>A0A918HG46_9ACTN</name>
<organism evidence="2 3">
    <name type="scientific">Streptomyces phaeofaciens</name>
    <dbReference type="NCBI Taxonomy" id="68254"/>
    <lineage>
        <taxon>Bacteria</taxon>
        <taxon>Bacillati</taxon>
        <taxon>Actinomycetota</taxon>
        <taxon>Actinomycetes</taxon>
        <taxon>Kitasatosporales</taxon>
        <taxon>Streptomycetaceae</taxon>
        <taxon>Streptomyces</taxon>
    </lineage>
</organism>
<dbReference type="Pfam" id="PF18897">
    <property type="entry name" value="Gp3-like"/>
    <property type="match status" value="1"/>
</dbReference>
<dbReference type="Proteomes" id="UP000646776">
    <property type="component" value="Unassembled WGS sequence"/>
</dbReference>
<proteinExistence type="predicted"/>
<sequence length="241" mass="25426">MAPHPHHSPSRDQKLDDAGADRPRVSASDPVGRFHVARQRGGRPIALSAWRITTADLAVADAVGGLYGGVPQLLDTGDEHVVEVLTRHDHISVLLGGCGAVSLRMVMRGAGETFHVCDGTRLLEPRGARGSLCGCPASLADRKGAAQAGRGPTPEVRIGFRLADLPELGVFDLVSTSWELAAELPELAAALDTAAVPVVGVLRYGLVEFTTRSGIAVSYRRPIVEVGRTQVLVRDAVRLAA</sequence>
<reference evidence="2" key="2">
    <citation type="submission" date="2020-09" db="EMBL/GenBank/DDBJ databases">
        <authorList>
            <person name="Sun Q."/>
            <person name="Ohkuma M."/>
        </authorList>
    </citation>
    <scope>NUCLEOTIDE SEQUENCE</scope>
    <source>
        <strain evidence="2">JCM 4125</strain>
    </source>
</reference>
<gene>
    <name evidence="2" type="ORF">GCM10010226_40860</name>
</gene>
<evidence type="ECO:0000256" key="1">
    <source>
        <dbReference type="SAM" id="MobiDB-lite"/>
    </source>
</evidence>
<keyword evidence="3" id="KW-1185">Reference proteome</keyword>
<dbReference type="AlphaFoldDB" id="A0A918HG46"/>
<dbReference type="InterPro" id="IPR043991">
    <property type="entry name" value="Gp3-like"/>
</dbReference>